<dbReference type="Proteomes" id="UP001244295">
    <property type="component" value="Unassembled WGS sequence"/>
</dbReference>
<dbReference type="SUPFAM" id="SSF111369">
    <property type="entry name" value="HlyD-like secretion proteins"/>
    <property type="match status" value="1"/>
</dbReference>
<dbReference type="FunFam" id="2.40.30.170:FF:000003">
    <property type="entry name" value="Multidrug resistance protein A"/>
    <property type="match status" value="1"/>
</dbReference>
<keyword evidence="5" id="KW-0997">Cell inner membrane</keyword>
<evidence type="ECO:0000256" key="6">
    <source>
        <dbReference type="ARBA" id="ARBA00022692"/>
    </source>
</evidence>
<evidence type="ECO:0000256" key="2">
    <source>
        <dbReference type="ARBA" id="ARBA00009477"/>
    </source>
</evidence>
<accession>A0AAW8DNL7</accession>
<evidence type="ECO:0000313" key="11">
    <source>
        <dbReference type="EMBL" id="MDP9921022.1"/>
    </source>
</evidence>
<dbReference type="Gene3D" id="2.40.50.100">
    <property type="match status" value="1"/>
</dbReference>
<evidence type="ECO:0000259" key="10">
    <source>
        <dbReference type="Pfam" id="PF25885"/>
    </source>
</evidence>
<comment type="similarity">
    <text evidence="2">Belongs to the membrane fusion protein (MFP) (TC 8.A.1) family.</text>
</comment>
<keyword evidence="3" id="KW-0813">Transport</keyword>
<dbReference type="Gene3D" id="1.10.287.470">
    <property type="entry name" value="Helix hairpin bin"/>
    <property type="match status" value="2"/>
</dbReference>
<evidence type="ECO:0000256" key="7">
    <source>
        <dbReference type="ARBA" id="ARBA00022989"/>
    </source>
</evidence>
<keyword evidence="4" id="KW-1003">Cell membrane</keyword>
<feature type="coiled-coil region" evidence="9">
    <location>
        <begin position="97"/>
        <end position="183"/>
    </location>
</feature>
<evidence type="ECO:0000256" key="9">
    <source>
        <dbReference type="SAM" id="Coils"/>
    </source>
</evidence>
<comment type="subcellular location">
    <subcellularLocation>
        <location evidence="1">Cell inner membrane</location>
        <topology evidence="1">Single-pass membrane protein</topology>
    </subcellularLocation>
</comment>
<dbReference type="PANTHER" id="PTHR30386:SF19">
    <property type="entry name" value="MULTIDRUG EXPORT PROTEIN EMRA-RELATED"/>
    <property type="match status" value="1"/>
</dbReference>
<dbReference type="GO" id="GO:0015721">
    <property type="term" value="P:bile acid and bile salt transport"/>
    <property type="evidence" value="ECO:0007669"/>
    <property type="project" value="UniProtKB-ARBA"/>
</dbReference>
<dbReference type="InterPro" id="IPR050739">
    <property type="entry name" value="MFP"/>
</dbReference>
<keyword evidence="9" id="KW-0175">Coiled coil</keyword>
<evidence type="ECO:0000256" key="4">
    <source>
        <dbReference type="ARBA" id="ARBA00022475"/>
    </source>
</evidence>
<evidence type="ECO:0000256" key="1">
    <source>
        <dbReference type="ARBA" id="ARBA00004377"/>
    </source>
</evidence>
<dbReference type="PANTHER" id="PTHR30386">
    <property type="entry name" value="MEMBRANE FUSION SUBUNIT OF EMRAB-TOLC MULTIDRUG EFFLUX PUMP"/>
    <property type="match status" value="1"/>
</dbReference>
<gene>
    <name evidence="11" type="ORF">J2W25_000027</name>
</gene>
<evidence type="ECO:0000256" key="5">
    <source>
        <dbReference type="ARBA" id="ARBA00022519"/>
    </source>
</evidence>
<dbReference type="Pfam" id="PF25885">
    <property type="entry name" value="HH_EMRA"/>
    <property type="match status" value="1"/>
</dbReference>
<keyword evidence="6" id="KW-0812">Transmembrane</keyword>
<sequence>MPPTAAPEAPASNGKRRRALTALTAVVLVAGGGWGLYEWLVASHYENTDNAYVQGNVIQITPQIGGTVMAIGADDTDFVKAGQPLVQLDPADAKVALEQSEAALAQAVRQVRTLYANNGSLAAQVTLRQSDIAKAQSDIAKAQDDLQRRRALSGNGAVSKEELNHAETQLANAKSALAAAQAGVVAAREALASNQSLTEGTSVAQHPSVLAAAAKVREAYLATQRVAMPAPVDGYVAKRTVQLGQRVAAGTPMMSIVPLHQLWVDANFKEVQLRNIRIDQPVKLTADVYGKKVEYTGKVAGLGVGTGAAFALLPAQNATGNWIKVVQRVPVRIALDPEQLKANPLRIGLSMDAEIDITQKTGKMLADAPRSTAFAQTQVYSQLDRGADAEVERIVAANLGRGAAAAAVSRPAASAAAPAVHAATQGQPG</sequence>
<dbReference type="GO" id="GO:0005886">
    <property type="term" value="C:plasma membrane"/>
    <property type="evidence" value="ECO:0007669"/>
    <property type="project" value="UniProtKB-SubCell"/>
</dbReference>
<organism evidence="11 12">
    <name type="scientific">Variovorax boronicumulans</name>
    <dbReference type="NCBI Taxonomy" id="436515"/>
    <lineage>
        <taxon>Bacteria</taxon>
        <taxon>Pseudomonadati</taxon>
        <taxon>Pseudomonadota</taxon>
        <taxon>Betaproteobacteria</taxon>
        <taxon>Burkholderiales</taxon>
        <taxon>Comamonadaceae</taxon>
        <taxon>Variovorax</taxon>
    </lineage>
</organism>
<dbReference type="SUPFAM" id="SSF56954">
    <property type="entry name" value="Outer membrane efflux proteins (OEP)"/>
    <property type="match status" value="1"/>
</dbReference>
<keyword evidence="8" id="KW-0472">Membrane</keyword>
<dbReference type="AlphaFoldDB" id="A0AAW8DNL7"/>
<dbReference type="Gene3D" id="2.40.30.170">
    <property type="match status" value="1"/>
</dbReference>
<evidence type="ECO:0000256" key="3">
    <source>
        <dbReference type="ARBA" id="ARBA00022448"/>
    </source>
</evidence>
<protein>
    <submittedName>
        <fullName evidence="11">Membrane fusion protein (Multidrug efflux system)</fullName>
    </submittedName>
</protein>
<dbReference type="GO" id="GO:0046677">
    <property type="term" value="P:response to antibiotic"/>
    <property type="evidence" value="ECO:0007669"/>
    <property type="project" value="UniProtKB-ARBA"/>
</dbReference>
<dbReference type="EMBL" id="JAUSRR010000001">
    <property type="protein sequence ID" value="MDP9921022.1"/>
    <property type="molecule type" value="Genomic_DNA"/>
</dbReference>
<reference evidence="11" key="1">
    <citation type="submission" date="2023-07" db="EMBL/GenBank/DDBJ databases">
        <title>Sorghum-associated microbial communities from plants grown in Nebraska, USA.</title>
        <authorList>
            <person name="Schachtman D."/>
        </authorList>
    </citation>
    <scope>NUCLEOTIDE SEQUENCE</scope>
    <source>
        <strain evidence="11">DS2795</strain>
    </source>
</reference>
<dbReference type="GO" id="GO:1990961">
    <property type="term" value="P:xenobiotic detoxification by transmembrane export across the plasma membrane"/>
    <property type="evidence" value="ECO:0007669"/>
    <property type="project" value="UniProtKB-ARBA"/>
</dbReference>
<evidence type="ECO:0000313" key="12">
    <source>
        <dbReference type="Proteomes" id="UP001244295"/>
    </source>
</evidence>
<evidence type="ECO:0000256" key="8">
    <source>
        <dbReference type="ARBA" id="ARBA00023136"/>
    </source>
</evidence>
<proteinExistence type="inferred from homology"/>
<dbReference type="InterPro" id="IPR058633">
    <property type="entry name" value="EmrA/FarA_HH"/>
</dbReference>
<comment type="caution">
    <text evidence="11">The sequence shown here is derived from an EMBL/GenBank/DDBJ whole genome shotgun (WGS) entry which is preliminary data.</text>
</comment>
<feature type="domain" description="Multidrug export protein EmrA/FarA alpha-helical hairpin" evidence="10">
    <location>
        <begin position="92"/>
        <end position="225"/>
    </location>
</feature>
<name>A0AAW8DNL7_9BURK</name>
<keyword evidence="7" id="KW-1133">Transmembrane helix</keyword>